<comment type="caution">
    <text evidence="2">The sequence shown here is derived from an EMBL/GenBank/DDBJ whole genome shotgun (WGS) entry which is preliminary data.</text>
</comment>
<evidence type="ECO:0000313" key="2">
    <source>
        <dbReference type="EMBL" id="CAK1597890.1"/>
    </source>
</evidence>
<dbReference type="EMBL" id="CAVLGL010000095">
    <property type="protein sequence ID" value="CAK1597890.1"/>
    <property type="molecule type" value="Genomic_DNA"/>
</dbReference>
<dbReference type="Pfam" id="PF10545">
    <property type="entry name" value="MADF_DNA_bdg"/>
    <property type="match status" value="1"/>
</dbReference>
<proteinExistence type="predicted"/>
<protein>
    <recommendedName>
        <fullName evidence="1">MADF domain-containing protein</fullName>
    </recommendedName>
</protein>
<dbReference type="PANTHER" id="PTHR21505:SF8">
    <property type="entry name" value="DPT-YFP REPRESSOR BY OVEREXPRESSION, ISOFORM D-RELATED"/>
    <property type="match status" value="1"/>
</dbReference>
<dbReference type="Proteomes" id="UP001314205">
    <property type="component" value="Unassembled WGS sequence"/>
</dbReference>
<accession>A0AAV1LR28</accession>
<name>A0AAV1LR28_9NEOP</name>
<evidence type="ECO:0000313" key="3">
    <source>
        <dbReference type="Proteomes" id="UP001314205"/>
    </source>
</evidence>
<dbReference type="InterPro" id="IPR006578">
    <property type="entry name" value="MADF-dom"/>
</dbReference>
<reference evidence="2 3" key="1">
    <citation type="submission" date="2023-11" db="EMBL/GenBank/DDBJ databases">
        <authorList>
            <person name="Hedman E."/>
            <person name="Englund M."/>
            <person name="Stromberg M."/>
            <person name="Nyberg Akerstrom W."/>
            <person name="Nylinder S."/>
            <person name="Jareborg N."/>
            <person name="Kallberg Y."/>
            <person name="Kronander E."/>
        </authorList>
    </citation>
    <scope>NUCLEOTIDE SEQUENCE [LARGE SCALE GENOMIC DNA]</scope>
</reference>
<keyword evidence="3" id="KW-1185">Reference proteome</keyword>
<sequence length="149" mass="17754">MSDWSDETTLLFLESYQNEQCIWNPKDVNHKNRKKVNDAWTRLCVIMNKSVNELKSKKEILMATFRRHLNKKKDSIRSGAGANDTYKPIWFAYDLMESFLVPVYNSTQNINTEWVRKSTIFHYGLFILKSLVHKNIIDIPLNNFRYYLI</sequence>
<dbReference type="SMART" id="SM00595">
    <property type="entry name" value="MADF"/>
    <property type="match status" value="1"/>
</dbReference>
<organism evidence="2 3">
    <name type="scientific">Parnassius mnemosyne</name>
    <name type="common">clouded apollo</name>
    <dbReference type="NCBI Taxonomy" id="213953"/>
    <lineage>
        <taxon>Eukaryota</taxon>
        <taxon>Metazoa</taxon>
        <taxon>Ecdysozoa</taxon>
        <taxon>Arthropoda</taxon>
        <taxon>Hexapoda</taxon>
        <taxon>Insecta</taxon>
        <taxon>Pterygota</taxon>
        <taxon>Neoptera</taxon>
        <taxon>Endopterygota</taxon>
        <taxon>Lepidoptera</taxon>
        <taxon>Glossata</taxon>
        <taxon>Ditrysia</taxon>
        <taxon>Papilionoidea</taxon>
        <taxon>Papilionidae</taxon>
        <taxon>Parnassiinae</taxon>
        <taxon>Parnassini</taxon>
        <taxon>Parnassius</taxon>
        <taxon>Driopa</taxon>
    </lineage>
</organism>
<gene>
    <name evidence="2" type="ORF">PARMNEM_LOCUS16982</name>
</gene>
<dbReference type="AlphaFoldDB" id="A0AAV1LR28"/>
<dbReference type="PANTHER" id="PTHR21505">
    <property type="entry name" value="MADF DOMAIN-CONTAINING PROTEIN-RELATED"/>
    <property type="match status" value="1"/>
</dbReference>
<feature type="domain" description="MADF" evidence="1">
    <location>
        <begin position="11"/>
        <end position="105"/>
    </location>
</feature>
<dbReference type="PROSITE" id="PS51029">
    <property type="entry name" value="MADF"/>
    <property type="match status" value="1"/>
</dbReference>
<evidence type="ECO:0000259" key="1">
    <source>
        <dbReference type="PROSITE" id="PS51029"/>
    </source>
</evidence>